<reference evidence="4" key="1">
    <citation type="submission" date="2022-03" db="EMBL/GenBank/DDBJ databases">
        <authorList>
            <person name="Alioto T."/>
            <person name="Alioto T."/>
            <person name="Gomez Garrido J."/>
        </authorList>
    </citation>
    <scope>NUCLEOTIDE SEQUENCE</scope>
</reference>
<dbReference type="GO" id="GO:0009897">
    <property type="term" value="C:external side of plasma membrane"/>
    <property type="evidence" value="ECO:0007669"/>
    <property type="project" value="TreeGrafter"/>
</dbReference>
<dbReference type="GO" id="GO:0005615">
    <property type="term" value="C:extracellular space"/>
    <property type="evidence" value="ECO:0007669"/>
    <property type="project" value="TreeGrafter"/>
</dbReference>
<dbReference type="GO" id="GO:0006955">
    <property type="term" value="P:immune response"/>
    <property type="evidence" value="ECO:0007669"/>
    <property type="project" value="TreeGrafter"/>
</dbReference>
<protein>
    <submittedName>
        <fullName evidence="4">MHC class I antigen, partial</fullName>
    </submittedName>
</protein>
<accession>A0AAD1SYX5</accession>
<name>A0AAD1SYX5_PELCU</name>
<feature type="signal peptide" evidence="2">
    <location>
        <begin position="1"/>
        <end position="19"/>
    </location>
</feature>
<dbReference type="SUPFAM" id="SSF54452">
    <property type="entry name" value="MHC antigen-recognition domain"/>
    <property type="match status" value="1"/>
</dbReference>
<keyword evidence="5" id="KW-1185">Reference proteome</keyword>
<feature type="domain" description="MHC class I-like antigen recognition-like" evidence="3">
    <location>
        <begin position="21"/>
        <end position="108"/>
    </location>
</feature>
<sequence>MFHLLHLLVHSVIVHVTFSGHSLRYYHTAASAPRLGLPQYSSVGYVDGIQITKYTSDTGRTVPVALWMNRLGADYWEQETEISKGAEVIQTHNVRIAMSRYNQTAGKTLSILYVHANTTRVLAAVVMQIPMYFEEF</sequence>
<dbReference type="InterPro" id="IPR050208">
    <property type="entry name" value="MHC_class-I_related"/>
</dbReference>
<keyword evidence="2" id="KW-0732">Signal</keyword>
<gene>
    <name evidence="4" type="ORF">PECUL_23A056689</name>
</gene>
<organism evidence="4 5">
    <name type="scientific">Pelobates cultripes</name>
    <name type="common">Western spadefoot toad</name>
    <dbReference type="NCBI Taxonomy" id="61616"/>
    <lineage>
        <taxon>Eukaryota</taxon>
        <taxon>Metazoa</taxon>
        <taxon>Chordata</taxon>
        <taxon>Craniata</taxon>
        <taxon>Vertebrata</taxon>
        <taxon>Euteleostomi</taxon>
        <taxon>Amphibia</taxon>
        <taxon>Batrachia</taxon>
        <taxon>Anura</taxon>
        <taxon>Pelobatoidea</taxon>
        <taxon>Pelobatidae</taxon>
        <taxon>Pelobates</taxon>
    </lineage>
</organism>
<dbReference type="Gene3D" id="3.30.500.10">
    <property type="entry name" value="MHC class I-like antigen recognition-like"/>
    <property type="match status" value="1"/>
</dbReference>
<evidence type="ECO:0000259" key="3">
    <source>
        <dbReference type="Pfam" id="PF00129"/>
    </source>
</evidence>
<dbReference type="InterPro" id="IPR011161">
    <property type="entry name" value="MHC_I-like_Ag-recog"/>
</dbReference>
<evidence type="ECO:0000313" key="5">
    <source>
        <dbReference type="Proteomes" id="UP001295444"/>
    </source>
</evidence>
<dbReference type="InterPro" id="IPR011162">
    <property type="entry name" value="MHC_I/II-like_Ag-recog"/>
</dbReference>
<proteinExistence type="predicted"/>
<dbReference type="PANTHER" id="PTHR16675">
    <property type="entry name" value="MHC CLASS I-RELATED"/>
    <property type="match status" value="1"/>
</dbReference>
<evidence type="ECO:0000313" key="4">
    <source>
        <dbReference type="EMBL" id="CAH2314637.1"/>
    </source>
</evidence>
<dbReference type="AlphaFoldDB" id="A0AAD1SYX5"/>
<dbReference type="InterPro" id="IPR037055">
    <property type="entry name" value="MHC_I-like_Ag-recog_sf"/>
</dbReference>
<evidence type="ECO:0000256" key="1">
    <source>
        <dbReference type="ARBA" id="ARBA00023180"/>
    </source>
</evidence>
<evidence type="ECO:0000256" key="2">
    <source>
        <dbReference type="SAM" id="SignalP"/>
    </source>
</evidence>
<dbReference type="Proteomes" id="UP001295444">
    <property type="component" value="Chromosome 09"/>
</dbReference>
<dbReference type="PANTHER" id="PTHR16675:SF286">
    <property type="entry name" value="MHC CLASS I ANTIGEN"/>
    <property type="match status" value="1"/>
</dbReference>
<keyword evidence="1" id="KW-0325">Glycoprotein</keyword>
<dbReference type="Pfam" id="PF00129">
    <property type="entry name" value="MHC_I"/>
    <property type="match status" value="1"/>
</dbReference>
<feature type="chain" id="PRO_5042075905" evidence="2">
    <location>
        <begin position="20"/>
        <end position="136"/>
    </location>
</feature>
<dbReference type="EMBL" id="OW240920">
    <property type="protein sequence ID" value="CAH2314637.1"/>
    <property type="molecule type" value="Genomic_DNA"/>
</dbReference>